<accession>A0A2G8LNU6</accession>
<comment type="caution">
    <text evidence="3">The sequence shown here is derived from an EMBL/GenBank/DDBJ whole genome shotgun (WGS) entry which is preliminary data.</text>
</comment>
<evidence type="ECO:0000259" key="2">
    <source>
        <dbReference type="Pfam" id="PF03781"/>
    </source>
</evidence>
<dbReference type="PANTHER" id="PTHR23150">
    <property type="entry name" value="SULFATASE MODIFYING FACTOR 1, 2"/>
    <property type="match status" value="1"/>
</dbReference>
<sequence length="696" mass="81049">MYSNTENTMLSFENKKRKISDSMTDLDPVSILTGPYRFRAPKPFDVTNCSKQDILDFFEDSYSLNESLYTVLKVEDAFYMCPDRLRLPLIFYYGHTASVYVNKLLQAEFIQERVNNSFETLFETGVNENKWDNVENNRMGGSFVWPALKEIVKFRRQVRELVREKIFHTELQLPITMDSPWWGLLMVMDHDAVHAETSSVLIRQLPIQFLRIPEGWRRAPLRGAVPVEQNLMIPVKSQTVSIGKPKEFPSYGWNIDYSLLQMRVPQFEASKYLISNREFLEFYDSGGYTNEELWTQEGWQWKTGRELSHPLFWVCTNGCKSGCGGTLESYSHCTPHSDGDANKKSPEPTLQMDGKDKFRLRTLCEEIEMPWDWPVEVNFHEAKAYANWLGEDYRLLTEAEHHAIRDLPPVNLFPPNKLGFHDEMGNVWCWLEDHFNGLPGYQSHFLYDDYARTYFDSKHNMLLGGSWISNGYQASRFVRCWFRRHFYQHAGFRVAKTVDKSQNPPVRFVKPVDDSEDVEIPFYFQDSSRFWWEAENKQFQDETPKRVTLRLTEEYGDATGEGNFYQSLGEFCKQLVDKYKISSHRLLDVGSGCGRFSFEMARQFKEVVGVDLCSNFIGSAFTVRNKGNLDLIRPVIGSALDNNKSLNDTIANIHSEVDFRSIVFKQFSWLPNELNNFDFVLHQLADRVVNKKGTLP</sequence>
<dbReference type="InterPro" id="IPR042095">
    <property type="entry name" value="SUMF_sf"/>
</dbReference>
<dbReference type="GO" id="GO:0120147">
    <property type="term" value="F:formylglycine-generating oxidase activity"/>
    <property type="evidence" value="ECO:0007669"/>
    <property type="project" value="TreeGrafter"/>
</dbReference>
<dbReference type="Pfam" id="PF03781">
    <property type="entry name" value="FGE-sulfatase"/>
    <property type="match status" value="1"/>
</dbReference>
<evidence type="ECO:0000256" key="1">
    <source>
        <dbReference type="ARBA" id="ARBA00005310"/>
    </source>
</evidence>
<keyword evidence="4" id="KW-1185">Reference proteome</keyword>
<name>A0A2G8LNU6_STIJA</name>
<organism evidence="3 4">
    <name type="scientific">Stichopus japonicus</name>
    <name type="common">Sea cucumber</name>
    <dbReference type="NCBI Taxonomy" id="307972"/>
    <lineage>
        <taxon>Eukaryota</taxon>
        <taxon>Metazoa</taxon>
        <taxon>Echinodermata</taxon>
        <taxon>Eleutherozoa</taxon>
        <taxon>Echinozoa</taxon>
        <taxon>Holothuroidea</taxon>
        <taxon>Aspidochirotacea</taxon>
        <taxon>Aspidochirotida</taxon>
        <taxon>Stichopodidae</taxon>
        <taxon>Apostichopus</taxon>
    </lineage>
</organism>
<dbReference type="EMBL" id="MRZV01000022">
    <property type="protein sequence ID" value="PIK61917.1"/>
    <property type="molecule type" value="Genomic_DNA"/>
</dbReference>
<dbReference type="SUPFAM" id="SSF53335">
    <property type="entry name" value="S-adenosyl-L-methionine-dependent methyltransferases"/>
    <property type="match status" value="1"/>
</dbReference>
<protein>
    <recommendedName>
        <fullName evidence="2">Sulfatase-modifying factor enzyme-like domain-containing protein</fullName>
    </recommendedName>
</protein>
<dbReference type="InterPro" id="IPR027577">
    <property type="entry name" value="OvoA_Nterm"/>
</dbReference>
<dbReference type="InterPro" id="IPR016187">
    <property type="entry name" value="CTDL_fold"/>
</dbReference>
<dbReference type="STRING" id="307972.A0A2G8LNU6"/>
<dbReference type="Proteomes" id="UP000230750">
    <property type="component" value="Unassembled WGS sequence"/>
</dbReference>
<dbReference type="InterPro" id="IPR051043">
    <property type="entry name" value="Sulfatase_Mod_Factor_Kinase"/>
</dbReference>
<dbReference type="OrthoDB" id="659at2759"/>
<proteinExistence type="inferred from homology"/>
<dbReference type="SUPFAM" id="SSF56436">
    <property type="entry name" value="C-type lectin-like"/>
    <property type="match status" value="1"/>
</dbReference>
<gene>
    <name evidence="3" type="ORF">BSL78_01142</name>
</gene>
<dbReference type="CDD" id="cd02440">
    <property type="entry name" value="AdoMet_MTases"/>
    <property type="match status" value="1"/>
</dbReference>
<dbReference type="InterPro" id="IPR029063">
    <property type="entry name" value="SAM-dependent_MTases_sf"/>
</dbReference>
<dbReference type="PANTHER" id="PTHR23150:SF26">
    <property type="entry name" value="GENERIC METHYLTRANSFERASE"/>
    <property type="match status" value="1"/>
</dbReference>
<dbReference type="Gene3D" id="3.40.50.150">
    <property type="entry name" value="Vaccinia Virus protein VP39"/>
    <property type="match status" value="1"/>
</dbReference>
<evidence type="ECO:0000313" key="4">
    <source>
        <dbReference type="Proteomes" id="UP000230750"/>
    </source>
</evidence>
<comment type="similarity">
    <text evidence="1">Belongs to the sulfatase-modifying factor family.</text>
</comment>
<feature type="domain" description="Sulfatase-modifying factor enzyme-like" evidence="2">
    <location>
        <begin position="407"/>
        <end position="496"/>
    </location>
</feature>
<dbReference type="InterPro" id="IPR005532">
    <property type="entry name" value="SUMF_dom"/>
</dbReference>
<dbReference type="NCBIfam" id="TIGR04344">
    <property type="entry name" value="ovoA_Nterm"/>
    <property type="match status" value="1"/>
</dbReference>
<reference evidence="3 4" key="1">
    <citation type="journal article" date="2017" name="PLoS Biol.">
        <title>The sea cucumber genome provides insights into morphological evolution and visceral regeneration.</title>
        <authorList>
            <person name="Zhang X."/>
            <person name="Sun L."/>
            <person name="Yuan J."/>
            <person name="Sun Y."/>
            <person name="Gao Y."/>
            <person name="Zhang L."/>
            <person name="Li S."/>
            <person name="Dai H."/>
            <person name="Hamel J.F."/>
            <person name="Liu C."/>
            <person name="Yu Y."/>
            <person name="Liu S."/>
            <person name="Lin W."/>
            <person name="Guo K."/>
            <person name="Jin S."/>
            <person name="Xu P."/>
            <person name="Storey K.B."/>
            <person name="Huan P."/>
            <person name="Zhang T."/>
            <person name="Zhou Y."/>
            <person name="Zhang J."/>
            <person name="Lin C."/>
            <person name="Li X."/>
            <person name="Xing L."/>
            <person name="Huo D."/>
            <person name="Sun M."/>
            <person name="Wang L."/>
            <person name="Mercier A."/>
            <person name="Li F."/>
            <person name="Yang H."/>
            <person name="Xiang J."/>
        </authorList>
    </citation>
    <scope>NUCLEOTIDE SEQUENCE [LARGE SCALE GENOMIC DNA]</scope>
    <source>
        <strain evidence="3">Shaxun</strain>
        <tissue evidence="3">Muscle</tissue>
    </source>
</reference>
<dbReference type="Gene3D" id="3.90.1580.10">
    <property type="entry name" value="paralog of FGE (formylglycine-generating enzyme)"/>
    <property type="match status" value="2"/>
</dbReference>
<dbReference type="AlphaFoldDB" id="A0A2G8LNU6"/>
<evidence type="ECO:0000313" key="3">
    <source>
        <dbReference type="EMBL" id="PIK61917.1"/>
    </source>
</evidence>